<comment type="caution">
    <text evidence="1">The sequence shown here is derived from an EMBL/GenBank/DDBJ whole genome shotgun (WGS) entry which is preliminary data.</text>
</comment>
<proteinExistence type="predicted"/>
<name>A0A2M7FCG3_9BACT</name>
<organism evidence="1 2">
    <name type="scientific">Candidatus Kaiserbacteria bacterium CG17_big_fil_post_rev_8_21_14_2_50_51_7</name>
    <dbReference type="NCBI Taxonomy" id="1974613"/>
    <lineage>
        <taxon>Bacteria</taxon>
        <taxon>Candidatus Kaiseribacteriota</taxon>
    </lineage>
</organism>
<dbReference type="AlphaFoldDB" id="A0A2M7FCG3"/>
<sequence>MTAGKQRLLDTLRDSETHRASIIATARGLQQSALSMQDKLNAALPDLARVAESAEEEDRQRAYSEYFGARQNLHRCEQAYQRARRQEAIAEAM</sequence>
<reference evidence="2" key="1">
    <citation type="submission" date="2017-09" db="EMBL/GenBank/DDBJ databases">
        <title>Depth-based differentiation of microbial function through sediment-hosted aquifers and enrichment of novel symbionts in the deep terrestrial subsurface.</title>
        <authorList>
            <person name="Probst A.J."/>
            <person name="Ladd B."/>
            <person name="Jarett J.K."/>
            <person name="Geller-Mcgrath D.E."/>
            <person name="Sieber C.M.K."/>
            <person name="Emerson J.B."/>
            <person name="Anantharaman K."/>
            <person name="Thomas B.C."/>
            <person name="Malmstrom R."/>
            <person name="Stieglmeier M."/>
            <person name="Klingl A."/>
            <person name="Woyke T."/>
            <person name="Ryan C.M."/>
            <person name="Banfield J.F."/>
        </authorList>
    </citation>
    <scope>NUCLEOTIDE SEQUENCE [LARGE SCALE GENOMIC DNA]</scope>
</reference>
<protein>
    <submittedName>
        <fullName evidence="1">Uncharacterized protein</fullName>
    </submittedName>
</protein>
<dbReference type="Proteomes" id="UP000228497">
    <property type="component" value="Unassembled WGS sequence"/>
</dbReference>
<evidence type="ECO:0000313" key="2">
    <source>
        <dbReference type="Proteomes" id="UP000228497"/>
    </source>
</evidence>
<dbReference type="EMBL" id="PFFD01000041">
    <property type="protein sequence ID" value="PIV87182.1"/>
    <property type="molecule type" value="Genomic_DNA"/>
</dbReference>
<accession>A0A2M7FCG3</accession>
<evidence type="ECO:0000313" key="1">
    <source>
        <dbReference type="EMBL" id="PIV87182.1"/>
    </source>
</evidence>
<gene>
    <name evidence="1" type="ORF">COW49_00975</name>
</gene>